<dbReference type="Gene3D" id="2.40.50.100">
    <property type="match status" value="1"/>
</dbReference>
<dbReference type="Pfam" id="PF25954">
    <property type="entry name" value="Beta-barrel_RND_2"/>
    <property type="match status" value="1"/>
</dbReference>
<feature type="domain" description="CusB-like barrel-sandwich hybrid" evidence="4">
    <location>
        <begin position="97"/>
        <end position="225"/>
    </location>
</feature>
<dbReference type="GO" id="GO:0046914">
    <property type="term" value="F:transition metal ion binding"/>
    <property type="evidence" value="ECO:0007669"/>
    <property type="project" value="TreeGrafter"/>
</dbReference>
<protein>
    <submittedName>
        <fullName evidence="7">Efflux transporter, RND family, MFP subunit</fullName>
    </submittedName>
</protein>
<dbReference type="RefSeq" id="WP_007289677.1">
    <property type="nucleotide sequence ID" value="NZ_AAWL01000011.1"/>
</dbReference>
<evidence type="ECO:0000256" key="2">
    <source>
        <dbReference type="ARBA" id="ARBA00022448"/>
    </source>
</evidence>
<keyword evidence="2" id="KW-0813">Transport</keyword>
<evidence type="ECO:0000256" key="1">
    <source>
        <dbReference type="ARBA" id="ARBA00009477"/>
    </source>
</evidence>
<dbReference type="Gene3D" id="2.40.30.170">
    <property type="match status" value="1"/>
</dbReference>
<gene>
    <name evidence="7" type="ORF">TcarDRAFT_1369</name>
</gene>
<name>A1HRM6_9FIRM</name>
<dbReference type="GO" id="GO:0030288">
    <property type="term" value="C:outer membrane-bounded periplasmic space"/>
    <property type="evidence" value="ECO:0007669"/>
    <property type="project" value="TreeGrafter"/>
</dbReference>
<dbReference type="GO" id="GO:0016020">
    <property type="term" value="C:membrane"/>
    <property type="evidence" value="ECO:0007669"/>
    <property type="project" value="InterPro"/>
</dbReference>
<dbReference type="InterPro" id="IPR023833">
    <property type="entry name" value="Signal_pept_SipW-depend-type"/>
</dbReference>
<dbReference type="eggNOG" id="COG0845">
    <property type="taxonomic scope" value="Bacteria"/>
</dbReference>
<keyword evidence="8" id="KW-1185">Reference proteome</keyword>
<dbReference type="OrthoDB" id="9765657at2"/>
<dbReference type="GO" id="GO:0015679">
    <property type="term" value="P:plasma membrane copper ion transport"/>
    <property type="evidence" value="ECO:0007669"/>
    <property type="project" value="TreeGrafter"/>
</dbReference>
<dbReference type="EMBL" id="AAWL01000011">
    <property type="protein sequence ID" value="EAX47351.1"/>
    <property type="molecule type" value="Genomic_DNA"/>
</dbReference>
<feature type="domain" description="CusB-like beta-barrel" evidence="5">
    <location>
        <begin position="230"/>
        <end position="304"/>
    </location>
</feature>
<proteinExistence type="inferred from homology"/>
<dbReference type="Gene3D" id="6.10.140.730">
    <property type="match status" value="1"/>
</dbReference>
<dbReference type="PANTHER" id="PTHR30097:SF15">
    <property type="entry name" value="CATION EFFLUX SYSTEM PROTEIN CUSB"/>
    <property type="match status" value="1"/>
</dbReference>
<dbReference type="InterPro" id="IPR058790">
    <property type="entry name" value="BSH_CusB"/>
</dbReference>
<dbReference type="GO" id="GO:0060003">
    <property type="term" value="P:copper ion export"/>
    <property type="evidence" value="ECO:0007669"/>
    <property type="project" value="TreeGrafter"/>
</dbReference>
<comment type="caution">
    <text evidence="7">The sequence shown here is derived from an EMBL/GenBank/DDBJ whole genome shotgun (WGS) entry which is preliminary data.</text>
</comment>
<comment type="similarity">
    <text evidence="1">Belongs to the membrane fusion protein (MFP) (TC 8.A.1) family.</text>
</comment>
<dbReference type="InterPro" id="IPR051909">
    <property type="entry name" value="MFP_Cation_Efflux"/>
</dbReference>
<evidence type="ECO:0000259" key="6">
    <source>
        <dbReference type="Pfam" id="PF25975"/>
    </source>
</evidence>
<feature type="compositionally biased region" description="Low complexity" evidence="3">
    <location>
        <begin position="393"/>
        <end position="410"/>
    </location>
</feature>
<reference evidence="7 8" key="1">
    <citation type="submission" date="2007-01" db="EMBL/GenBank/DDBJ databases">
        <title>Annotation of the draft genome assembly of Thermosinus carboxydivorans Nor1.</title>
        <authorList>
            <consortium name="US DOE Joint Genome Institute (JGI-ORNL)"/>
            <person name="Larimer F."/>
            <person name="Land M."/>
            <person name="Hauser L."/>
        </authorList>
    </citation>
    <scope>NUCLEOTIDE SEQUENCE [LARGE SCALE GENOMIC DNA]</scope>
    <source>
        <strain evidence="7 8">Nor1</strain>
    </source>
</reference>
<feature type="domain" description="CzcB-like C-terminal circularly permuted SH3-like" evidence="6">
    <location>
        <begin position="312"/>
        <end position="372"/>
    </location>
</feature>
<evidence type="ECO:0000259" key="5">
    <source>
        <dbReference type="Pfam" id="PF25954"/>
    </source>
</evidence>
<dbReference type="Gene3D" id="2.40.420.20">
    <property type="match status" value="1"/>
</dbReference>
<dbReference type="NCBIfam" id="TIGR04088">
    <property type="entry name" value="cognate_SipW"/>
    <property type="match status" value="1"/>
</dbReference>
<dbReference type="InterPro" id="IPR058649">
    <property type="entry name" value="CzcB_C"/>
</dbReference>
<organism evidence="7 8">
    <name type="scientific">Thermosinus carboxydivorans Nor1</name>
    <dbReference type="NCBI Taxonomy" id="401526"/>
    <lineage>
        <taxon>Bacteria</taxon>
        <taxon>Bacillati</taxon>
        <taxon>Bacillota</taxon>
        <taxon>Negativicutes</taxon>
        <taxon>Selenomonadales</taxon>
        <taxon>Sporomusaceae</taxon>
        <taxon>Thermosinus</taxon>
    </lineage>
</organism>
<dbReference type="PANTHER" id="PTHR30097">
    <property type="entry name" value="CATION EFFLUX SYSTEM PROTEIN CUSB"/>
    <property type="match status" value="1"/>
</dbReference>
<dbReference type="Pfam" id="PF25975">
    <property type="entry name" value="CzcB_C"/>
    <property type="match status" value="1"/>
</dbReference>
<reference evidence="7 8" key="2">
    <citation type="submission" date="2007-01" db="EMBL/GenBank/DDBJ databases">
        <title>Sequencing of the draft genome and assembly of Thermosinus carboxydivorans Nor1.</title>
        <authorList>
            <consortium name="US DOE Joint Genome Institute (JGI-PGF)"/>
            <person name="Copeland A."/>
            <person name="Lucas S."/>
            <person name="Lapidus A."/>
            <person name="Barry K."/>
            <person name="Glavina del Rio T."/>
            <person name="Dalin E."/>
            <person name="Tice H."/>
            <person name="Bruce D."/>
            <person name="Pitluck S."/>
            <person name="Richardson P."/>
        </authorList>
    </citation>
    <scope>NUCLEOTIDE SEQUENCE [LARGE SCALE GENOMIC DNA]</scope>
    <source>
        <strain evidence="7 8">Nor1</strain>
    </source>
</reference>
<dbReference type="Pfam" id="PF25919">
    <property type="entry name" value="BSH_CusB"/>
    <property type="match status" value="1"/>
</dbReference>
<evidence type="ECO:0000313" key="7">
    <source>
        <dbReference type="EMBL" id="EAX47351.1"/>
    </source>
</evidence>
<sequence precursor="true">MVDSTHKKKIIIAGVAVAVIAGGTFAYYNSHKQMPAAATHAGHGGSAAVVKVDGEKVVLDAKARQLAGVQTAVVEKKALTKEIRTTGKIAINENGRAYITSRVMGRVDELYVTAEGEYIEPGQVIAAVYSPDYIAAQEEYILAIDTVDKLRGASRDIVQMNNQLLQAARRKLELLGVPAQDIEHIAHTRQPNTHMAVRAQFGGTVLEKQVLLGAYIMPGEKLYAVSDLSSVWLYVDLYEKDVANVQVGQTVTVTTPAYPGETFTGVVSFINPVLDDATRTVKVRVEMANPAGKLKPNMFANATIKVPLGETVVIPASSLLDTGKRKVVFVAQGEDTFVKRDIVIGQEANGYIQVLSGLQPGEVVVTAATFLIDSQTQLGNFGSHAGHGGGGKPQASQPAAVPQAPANPAPSGKAGGEHAGH</sequence>
<dbReference type="NCBIfam" id="TIGR01730">
    <property type="entry name" value="RND_mfp"/>
    <property type="match status" value="1"/>
</dbReference>
<feature type="region of interest" description="Disordered" evidence="3">
    <location>
        <begin position="381"/>
        <end position="421"/>
    </location>
</feature>
<dbReference type="FunFam" id="2.40.30.170:FF:000010">
    <property type="entry name" value="Efflux RND transporter periplasmic adaptor subunit"/>
    <property type="match status" value="1"/>
</dbReference>
<dbReference type="InterPro" id="IPR006143">
    <property type="entry name" value="RND_pump_MFP"/>
</dbReference>
<dbReference type="InterPro" id="IPR058792">
    <property type="entry name" value="Beta-barrel_RND_2"/>
</dbReference>
<evidence type="ECO:0000256" key="3">
    <source>
        <dbReference type="SAM" id="MobiDB-lite"/>
    </source>
</evidence>
<accession>A1HRM6</accession>
<evidence type="ECO:0000313" key="8">
    <source>
        <dbReference type="Proteomes" id="UP000005139"/>
    </source>
</evidence>
<evidence type="ECO:0000259" key="4">
    <source>
        <dbReference type="Pfam" id="PF25919"/>
    </source>
</evidence>
<dbReference type="GO" id="GO:0022857">
    <property type="term" value="F:transmembrane transporter activity"/>
    <property type="evidence" value="ECO:0007669"/>
    <property type="project" value="InterPro"/>
</dbReference>
<dbReference type="Proteomes" id="UP000005139">
    <property type="component" value="Unassembled WGS sequence"/>
</dbReference>
<dbReference type="SUPFAM" id="SSF111369">
    <property type="entry name" value="HlyD-like secretion proteins"/>
    <property type="match status" value="1"/>
</dbReference>
<dbReference type="AlphaFoldDB" id="A1HRM6"/>